<evidence type="ECO:0000256" key="1">
    <source>
        <dbReference type="SAM" id="MobiDB-lite"/>
    </source>
</evidence>
<gene>
    <name evidence="2" type="ORF">AYI70_g4861</name>
</gene>
<accession>A0A1R1XX22</accession>
<protein>
    <submittedName>
        <fullName evidence="2">Uncharacterized protein</fullName>
    </submittedName>
</protein>
<name>A0A1R1XX22_9FUNG</name>
<feature type="region of interest" description="Disordered" evidence="1">
    <location>
        <begin position="72"/>
        <end position="93"/>
    </location>
</feature>
<organism evidence="2 3">
    <name type="scientific">Smittium culicis</name>
    <dbReference type="NCBI Taxonomy" id="133412"/>
    <lineage>
        <taxon>Eukaryota</taxon>
        <taxon>Fungi</taxon>
        <taxon>Fungi incertae sedis</taxon>
        <taxon>Zoopagomycota</taxon>
        <taxon>Kickxellomycotina</taxon>
        <taxon>Harpellomycetes</taxon>
        <taxon>Harpellales</taxon>
        <taxon>Legeriomycetaceae</taxon>
        <taxon>Smittium</taxon>
    </lineage>
</organism>
<proteinExistence type="predicted"/>
<dbReference type="Proteomes" id="UP000187283">
    <property type="component" value="Unassembled WGS sequence"/>
</dbReference>
<keyword evidence="3" id="KW-1185">Reference proteome</keyword>
<dbReference type="AlphaFoldDB" id="A0A1R1XX22"/>
<evidence type="ECO:0000313" key="2">
    <source>
        <dbReference type="EMBL" id="OMJ19213.1"/>
    </source>
</evidence>
<evidence type="ECO:0000313" key="3">
    <source>
        <dbReference type="Proteomes" id="UP000187283"/>
    </source>
</evidence>
<comment type="caution">
    <text evidence="2">The sequence shown here is derived from an EMBL/GenBank/DDBJ whole genome shotgun (WGS) entry which is preliminary data.</text>
</comment>
<dbReference type="EMBL" id="LSSN01001551">
    <property type="protein sequence ID" value="OMJ19213.1"/>
    <property type="molecule type" value="Genomic_DNA"/>
</dbReference>
<feature type="compositionally biased region" description="Low complexity" evidence="1">
    <location>
        <begin position="81"/>
        <end position="93"/>
    </location>
</feature>
<sequence>MFNIRQKIHDADLYVRSARRGIFRIQKEQDDGSLIQLLHGYQCSRYQIAVDQLEWVEEPTRLLTIELNLASGSEGQKGTTDSNSDSSSMEISNMVPQSDEIGNFPAAFTLGGNNNYRSQKRKIAVNKE</sequence>
<reference evidence="2 3" key="1">
    <citation type="submission" date="2017-01" db="EMBL/GenBank/DDBJ databases">
        <authorList>
            <person name="Mah S.A."/>
            <person name="Swanson W.J."/>
            <person name="Moy G.W."/>
            <person name="Vacquier V.D."/>
        </authorList>
    </citation>
    <scope>NUCLEOTIDE SEQUENCE [LARGE SCALE GENOMIC DNA]</scope>
    <source>
        <strain evidence="2 3">GSMNP</strain>
    </source>
</reference>